<name>A0A096B0D6_9BACT</name>
<dbReference type="AlphaFoldDB" id="A0A096B0D6"/>
<reference evidence="1 2" key="1">
    <citation type="submission" date="2014-07" db="EMBL/GenBank/DDBJ databases">
        <authorList>
            <person name="McCorrison J."/>
            <person name="Sanka R."/>
            <person name="Torralba M."/>
            <person name="Gillis M."/>
            <person name="Haft D.H."/>
            <person name="Methe B."/>
            <person name="Sutton G."/>
            <person name="Nelson K.E."/>
        </authorList>
    </citation>
    <scope>NUCLEOTIDE SEQUENCE [LARGE SCALE GENOMIC DNA]</scope>
    <source>
        <strain evidence="1 2">DNF00058</strain>
    </source>
</reference>
<proteinExistence type="predicted"/>
<accession>A0A096B0D6</accession>
<organism evidence="1 2">
    <name type="scientific">Prevotella amnii DNF00058</name>
    <dbReference type="NCBI Taxonomy" id="1401066"/>
    <lineage>
        <taxon>Bacteria</taxon>
        <taxon>Pseudomonadati</taxon>
        <taxon>Bacteroidota</taxon>
        <taxon>Bacteroidia</taxon>
        <taxon>Bacteroidales</taxon>
        <taxon>Prevotellaceae</taxon>
        <taxon>Prevotella</taxon>
    </lineage>
</organism>
<protein>
    <recommendedName>
        <fullName evidence="3">Transcriptional regulator</fullName>
    </recommendedName>
</protein>
<evidence type="ECO:0008006" key="3">
    <source>
        <dbReference type="Google" id="ProtNLM"/>
    </source>
</evidence>
<dbReference type="EMBL" id="JRNU01000012">
    <property type="protein sequence ID" value="KGF52436.1"/>
    <property type="molecule type" value="Genomic_DNA"/>
</dbReference>
<sequence length="60" mass="7128">MRNTKINKKLLVFLLRFLIFHGVINFSLYTFALKKSFSVRKFNKIIIKAERLLNKEGVVK</sequence>
<comment type="caution">
    <text evidence="1">The sequence shown here is derived from an EMBL/GenBank/DDBJ whole genome shotgun (WGS) entry which is preliminary data.</text>
</comment>
<gene>
    <name evidence="1" type="ORF">HMPREF9302_03960</name>
</gene>
<evidence type="ECO:0000313" key="2">
    <source>
        <dbReference type="Proteomes" id="UP000029614"/>
    </source>
</evidence>
<evidence type="ECO:0000313" key="1">
    <source>
        <dbReference type="EMBL" id="KGF52436.1"/>
    </source>
</evidence>
<dbReference type="Proteomes" id="UP000029614">
    <property type="component" value="Unassembled WGS sequence"/>
</dbReference>
<keyword evidence="2" id="KW-1185">Reference proteome</keyword>